<dbReference type="Proteomes" id="UP000835052">
    <property type="component" value="Unassembled WGS sequence"/>
</dbReference>
<proteinExistence type="predicted"/>
<comment type="caution">
    <text evidence="2">The sequence shown here is derived from an EMBL/GenBank/DDBJ whole genome shotgun (WGS) entry which is preliminary data.</text>
</comment>
<organism evidence="2 3">
    <name type="scientific">Caenorhabditis auriculariae</name>
    <dbReference type="NCBI Taxonomy" id="2777116"/>
    <lineage>
        <taxon>Eukaryota</taxon>
        <taxon>Metazoa</taxon>
        <taxon>Ecdysozoa</taxon>
        <taxon>Nematoda</taxon>
        <taxon>Chromadorea</taxon>
        <taxon>Rhabditida</taxon>
        <taxon>Rhabditina</taxon>
        <taxon>Rhabditomorpha</taxon>
        <taxon>Rhabditoidea</taxon>
        <taxon>Rhabditidae</taxon>
        <taxon>Peloderinae</taxon>
        <taxon>Caenorhabditis</taxon>
    </lineage>
</organism>
<gene>
    <name evidence="2" type="ORF">CAUJ_LOCUS13588</name>
</gene>
<feature type="signal peptide" evidence="1">
    <location>
        <begin position="1"/>
        <end position="20"/>
    </location>
</feature>
<name>A0A8S1HP95_9PELO</name>
<evidence type="ECO:0000313" key="2">
    <source>
        <dbReference type="EMBL" id="CAD6197679.1"/>
    </source>
</evidence>
<sequence>MAQQFLFFLVLASCLLLSFTFEVVDFDTFSRFMDKHLEELGLDRTGARAIPFVENRASRISVKRHANEWERLGPIWG</sequence>
<dbReference type="AlphaFoldDB" id="A0A8S1HP95"/>
<reference evidence="2" key="1">
    <citation type="submission" date="2020-10" db="EMBL/GenBank/DDBJ databases">
        <authorList>
            <person name="Kikuchi T."/>
        </authorList>
    </citation>
    <scope>NUCLEOTIDE SEQUENCE</scope>
    <source>
        <strain evidence="2">NKZ352</strain>
    </source>
</reference>
<evidence type="ECO:0000256" key="1">
    <source>
        <dbReference type="SAM" id="SignalP"/>
    </source>
</evidence>
<accession>A0A8S1HP95</accession>
<dbReference type="EMBL" id="CAJGYM010000101">
    <property type="protein sequence ID" value="CAD6197679.1"/>
    <property type="molecule type" value="Genomic_DNA"/>
</dbReference>
<keyword evidence="1" id="KW-0732">Signal</keyword>
<evidence type="ECO:0000313" key="3">
    <source>
        <dbReference type="Proteomes" id="UP000835052"/>
    </source>
</evidence>
<feature type="chain" id="PRO_5035882125" evidence="1">
    <location>
        <begin position="21"/>
        <end position="77"/>
    </location>
</feature>
<keyword evidence="3" id="KW-1185">Reference proteome</keyword>
<protein>
    <submittedName>
        <fullName evidence="2">Uncharacterized protein</fullName>
    </submittedName>
</protein>